<evidence type="ECO:0000313" key="2">
    <source>
        <dbReference type="EMBL" id="KIV98129.1"/>
    </source>
</evidence>
<gene>
    <name evidence="2" type="ORF">PV10_01809</name>
</gene>
<dbReference type="OrthoDB" id="10377402at2759"/>
<feature type="transmembrane region" description="Helical" evidence="1">
    <location>
        <begin position="6"/>
        <end position="25"/>
    </location>
</feature>
<dbReference type="GeneID" id="27319654"/>
<proteinExistence type="predicted"/>
<dbReference type="HOGENOM" id="CLU_2263744_0_0_1"/>
<reference evidence="2 3" key="1">
    <citation type="submission" date="2015-01" db="EMBL/GenBank/DDBJ databases">
        <title>The Genome Sequence of Exophiala mesophila CBS40295.</title>
        <authorList>
            <consortium name="The Broad Institute Genomics Platform"/>
            <person name="Cuomo C."/>
            <person name="de Hoog S."/>
            <person name="Gorbushina A."/>
            <person name="Stielow B."/>
            <person name="Teixiera M."/>
            <person name="Abouelleil A."/>
            <person name="Chapman S.B."/>
            <person name="Priest M."/>
            <person name="Young S.K."/>
            <person name="Wortman J."/>
            <person name="Nusbaum C."/>
            <person name="Birren B."/>
        </authorList>
    </citation>
    <scope>NUCLEOTIDE SEQUENCE [LARGE SCALE GENOMIC DNA]</scope>
    <source>
        <strain evidence="2 3">CBS 40295</strain>
    </source>
</reference>
<dbReference type="Proteomes" id="UP000054302">
    <property type="component" value="Unassembled WGS sequence"/>
</dbReference>
<dbReference type="VEuPathDB" id="FungiDB:PV10_01809"/>
<keyword evidence="1" id="KW-1133">Transmembrane helix</keyword>
<dbReference type="EMBL" id="KN847520">
    <property type="protein sequence ID" value="KIV98129.1"/>
    <property type="molecule type" value="Genomic_DNA"/>
</dbReference>
<dbReference type="AlphaFoldDB" id="A0A0D1ZVV1"/>
<keyword evidence="1" id="KW-0812">Transmembrane</keyword>
<evidence type="ECO:0000313" key="3">
    <source>
        <dbReference type="Proteomes" id="UP000054302"/>
    </source>
</evidence>
<dbReference type="RefSeq" id="XP_016229703.1">
    <property type="nucleotide sequence ID" value="XM_016366054.1"/>
</dbReference>
<name>A0A0D1ZVV1_EXOME</name>
<keyword evidence="1" id="KW-0472">Membrane</keyword>
<accession>A0A0D1ZVV1</accession>
<protein>
    <submittedName>
        <fullName evidence="2">Uncharacterized protein</fullName>
    </submittedName>
</protein>
<organism evidence="2 3">
    <name type="scientific">Exophiala mesophila</name>
    <name type="common">Black yeast-like fungus</name>
    <dbReference type="NCBI Taxonomy" id="212818"/>
    <lineage>
        <taxon>Eukaryota</taxon>
        <taxon>Fungi</taxon>
        <taxon>Dikarya</taxon>
        <taxon>Ascomycota</taxon>
        <taxon>Pezizomycotina</taxon>
        <taxon>Eurotiomycetes</taxon>
        <taxon>Chaetothyriomycetidae</taxon>
        <taxon>Chaetothyriales</taxon>
        <taxon>Herpotrichiellaceae</taxon>
        <taxon>Exophiala</taxon>
    </lineage>
</organism>
<evidence type="ECO:0000256" key="1">
    <source>
        <dbReference type="SAM" id="Phobius"/>
    </source>
</evidence>
<keyword evidence="3" id="KW-1185">Reference proteome</keyword>
<sequence>MATDATAHFGILMFHFFGALIGFWGEITGSDAIHVLDILCTCVYAGVKSYLTSPDYWFVGMQLVSRLGCMIVDVLYKKLVVPSIYHEWIASYGLDPPDEGQLK</sequence>